<evidence type="ECO:0000313" key="2">
    <source>
        <dbReference type="Proteomes" id="UP001299546"/>
    </source>
</evidence>
<evidence type="ECO:0000313" key="1">
    <source>
        <dbReference type="EMBL" id="MCB7389254.1"/>
    </source>
</evidence>
<accession>A0ABS8DM58</accession>
<dbReference type="Proteomes" id="UP001299546">
    <property type="component" value="Unassembled WGS sequence"/>
</dbReference>
<keyword evidence="2" id="KW-1185">Reference proteome</keyword>
<comment type="caution">
    <text evidence="1">The sequence shown here is derived from an EMBL/GenBank/DDBJ whole genome shotgun (WGS) entry which is preliminary data.</text>
</comment>
<gene>
    <name evidence="1" type="ORF">LIZ65_18385</name>
</gene>
<protein>
    <submittedName>
        <fullName evidence="1">Uncharacterized protein</fullName>
    </submittedName>
</protein>
<reference evidence="1 2" key="1">
    <citation type="submission" date="2021-10" db="EMBL/GenBank/DDBJ databases">
        <title>Collection of gut derived symbiotic bacterial strains cultured from healthy donors.</title>
        <authorList>
            <person name="Lin H."/>
            <person name="Littmann E."/>
            <person name="Kohout C."/>
            <person name="Pamer E.G."/>
        </authorList>
    </citation>
    <scope>NUCLEOTIDE SEQUENCE [LARGE SCALE GENOMIC DNA]</scope>
    <source>
        <strain evidence="1 2">DFI.1.165</strain>
    </source>
</reference>
<name>A0ABS8DM58_9FIRM</name>
<organism evidence="1 2">
    <name type="scientific">Bariatricus massiliensis</name>
    <dbReference type="NCBI Taxonomy" id="1745713"/>
    <lineage>
        <taxon>Bacteria</taxon>
        <taxon>Bacillati</taxon>
        <taxon>Bacillota</taxon>
        <taxon>Clostridia</taxon>
        <taxon>Lachnospirales</taxon>
        <taxon>Lachnospiraceae</taxon>
        <taxon>Bariatricus</taxon>
    </lineage>
</organism>
<dbReference type="EMBL" id="JAJCIS010000021">
    <property type="protein sequence ID" value="MCB7389254.1"/>
    <property type="molecule type" value="Genomic_DNA"/>
</dbReference>
<sequence length="241" mass="26085">MGLNTTMANREVCDLIFVDYTTKKPFLNLDFANTTSTELTGETMFAYGGKGHPKKVSFAGEKGGTLTIETQMQSVKLWQMITGGDASQSAKYVTREVLPVADKKVTLSGTPAAGAVVNVYAADDDCGKEIAATVADKEVTITGEVGNEVIVYYVKEVTSGVERINIKSTSFPKAFTVYGDTFMKSAEDDILPYRMIAYKCVPQAAMTLSFSNNADPATITITCDLMADKEDNILDLILETE</sequence>
<proteinExistence type="predicted"/>
<dbReference type="RefSeq" id="WP_066735856.1">
    <property type="nucleotide sequence ID" value="NZ_JAJCIQ010000020.1"/>
</dbReference>